<comment type="caution">
    <text evidence="1">The sequence shown here is derived from an EMBL/GenBank/DDBJ whole genome shotgun (WGS) entry which is preliminary data.</text>
</comment>
<proteinExistence type="predicted"/>
<sequence length="193" mass="20849">MREQAGDQQRLQALLTRFEQAQTGAGGDVEVRAAVLAIAQAGASPDSPVHAPSSQRFVREMMDCGGSWDDSRPWRWIAAVTDGAARSSNLMLVAHAALFTFFYSSVMAPTFGQGDFHDMRMWAAPDQAAAAVYTAALATLPRLNPDTYVVHHDDTNAMQVRDVLGGCALAAQKLTSYLNQPTLAVVNQVLGRR</sequence>
<keyword evidence="2" id="KW-1185">Reference proteome</keyword>
<evidence type="ECO:0000313" key="2">
    <source>
        <dbReference type="Proteomes" id="UP001300763"/>
    </source>
</evidence>
<dbReference type="EMBL" id="JAQZAO010000021">
    <property type="protein sequence ID" value="MDD7969304.1"/>
    <property type="molecule type" value="Genomic_DNA"/>
</dbReference>
<evidence type="ECO:0000313" key="1">
    <source>
        <dbReference type="EMBL" id="MDD7969304.1"/>
    </source>
</evidence>
<protein>
    <submittedName>
        <fullName evidence="1">Uncharacterized protein</fullName>
    </submittedName>
</protein>
<name>A0ABT5T2T0_9PSEU</name>
<gene>
    <name evidence="1" type="ORF">PGB27_28505</name>
</gene>
<dbReference type="RefSeq" id="WP_274203832.1">
    <property type="nucleotide sequence ID" value="NZ_JAQZAO010000021.1"/>
</dbReference>
<organism evidence="1 2">
    <name type="scientific">Actinomycetospora lemnae</name>
    <dbReference type="NCBI Taxonomy" id="3019891"/>
    <lineage>
        <taxon>Bacteria</taxon>
        <taxon>Bacillati</taxon>
        <taxon>Actinomycetota</taxon>
        <taxon>Actinomycetes</taxon>
        <taxon>Pseudonocardiales</taxon>
        <taxon>Pseudonocardiaceae</taxon>
        <taxon>Actinomycetospora</taxon>
    </lineage>
</organism>
<reference evidence="1 2" key="1">
    <citation type="submission" date="2023-02" db="EMBL/GenBank/DDBJ databases">
        <title>Genome sequencing required for Actinomycetospora new species description.</title>
        <authorList>
            <person name="Saimee Y."/>
            <person name="Duangmal K."/>
        </authorList>
    </citation>
    <scope>NUCLEOTIDE SEQUENCE [LARGE SCALE GENOMIC DNA]</scope>
    <source>
        <strain evidence="1 2">DW7H6</strain>
    </source>
</reference>
<dbReference type="Proteomes" id="UP001300763">
    <property type="component" value="Unassembled WGS sequence"/>
</dbReference>
<accession>A0ABT5T2T0</accession>